<protein>
    <submittedName>
        <fullName evidence="1">(Mediterranean fruit fly) hypothetical protein</fullName>
    </submittedName>
</protein>
<name>A0A811V6Q1_CERCA</name>
<accession>A0A811V6Q1</accession>
<organism evidence="1 2">
    <name type="scientific">Ceratitis capitata</name>
    <name type="common">Mediterranean fruit fly</name>
    <name type="synonym">Tephritis capitata</name>
    <dbReference type="NCBI Taxonomy" id="7213"/>
    <lineage>
        <taxon>Eukaryota</taxon>
        <taxon>Metazoa</taxon>
        <taxon>Ecdysozoa</taxon>
        <taxon>Arthropoda</taxon>
        <taxon>Hexapoda</taxon>
        <taxon>Insecta</taxon>
        <taxon>Pterygota</taxon>
        <taxon>Neoptera</taxon>
        <taxon>Endopterygota</taxon>
        <taxon>Diptera</taxon>
        <taxon>Brachycera</taxon>
        <taxon>Muscomorpha</taxon>
        <taxon>Tephritoidea</taxon>
        <taxon>Tephritidae</taxon>
        <taxon>Ceratitis</taxon>
        <taxon>Ceratitis</taxon>
    </lineage>
</organism>
<keyword evidence="2" id="KW-1185">Reference proteome</keyword>
<sequence length="68" mass="7056">MALQAAIDSTNTGDSQLQGVTLSGANLEVTDSSSSSSNKAYISVELLLGAVGKVRAKRCHASRFISNK</sequence>
<proteinExistence type="predicted"/>
<evidence type="ECO:0000313" key="2">
    <source>
        <dbReference type="Proteomes" id="UP000606786"/>
    </source>
</evidence>
<gene>
    <name evidence="1" type="ORF">CCAP1982_LOCUS14536</name>
</gene>
<reference evidence="1" key="1">
    <citation type="submission" date="2020-11" db="EMBL/GenBank/DDBJ databases">
        <authorList>
            <person name="Whitehead M."/>
        </authorList>
    </citation>
    <scope>NUCLEOTIDE SEQUENCE</scope>
    <source>
        <strain evidence="1">EGII</strain>
    </source>
</reference>
<dbReference type="EMBL" id="CAJHJT010000034">
    <property type="protein sequence ID" value="CAD7006208.1"/>
    <property type="molecule type" value="Genomic_DNA"/>
</dbReference>
<comment type="caution">
    <text evidence="1">The sequence shown here is derived from an EMBL/GenBank/DDBJ whole genome shotgun (WGS) entry which is preliminary data.</text>
</comment>
<dbReference type="Proteomes" id="UP000606786">
    <property type="component" value="Unassembled WGS sequence"/>
</dbReference>
<dbReference type="AlphaFoldDB" id="A0A811V6Q1"/>
<evidence type="ECO:0000313" key="1">
    <source>
        <dbReference type="EMBL" id="CAD7006208.1"/>
    </source>
</evidence>